<dbReference type="GO" id="GO:0016787">
    <property type="term" value="F:hydrolase activity"/>
    <property type="evidence" value="ECO:0007669"/>
    <property type="project" value="UniProtKB-KW"/>
</dbReference>
<proteinExistence type="predicted"/>
<dbReference type="SUPFAM" id="SSF53474">
    <property type="entry name" value="alpha/beta-Hydrolases"/>
    <property type="match status" value="1"/>
</dbReference>
<dbReference type="Proteomes" id="UP000611723">
    <property type="component" value="Unassembled WGS sequence"/>
</dbReference>
<protein>
    <submittedName>
        <fullName evidence="2">Alpha/beta hydrolase</fullName>
    </submittedName>
</protein>
<organism evidence="2 3">
    <name type="scientific">Marivirga aurantiaca</name>
    <dbReference type="NCBI Taxonomy" id="2802615"/>
    <lineage>
        <taxon>Bacteria</taxon>
        <taxon>Pseudomonadati</taxon>
        <taxon>Bacteroidota</taxon>
        <taxon>Cytophagia</taxon>
        <taxon>Cytophagales</taxon>
        <taxon>Marivirgaceae</taxon>
        <taxon>Marivirga</taxon>
    </lineage>
</organism>
<feature type="domain" description="AB hydrolase-1" evidence="1">
    <location>
        <begin position="12"/>
        <end position="230"/>
    </location>
</feature>
<accession>A0A935C7F4</accession>
<dbReference type="AlphaFoldDB" id="A0A935C7F4"/>
<name>A0A935C7F4_9BACT</name>
<comment type="caution">
    <text evidence="2">The sequence shown here is derived from an EMBL/GenBank/DDBJ whole genome shotgun (WGS) entry which is preliminary data.</text>
</comment>
<evidence type="ECO:0000313" key="3">
    <source>
        <dbReference type="Proteomes" id="UP000611723"/>
    </source>
</evidence>
<evidence type="ECO:0000313" key="2">
    <source>
        <dbReference type="EMBL" id="MBK6264895.1"/>
    </source>
</evidence>
<dbReference type="InterPro" id="IPR000073">
    <property type="entry name" value="AB_hydrolase_1"/>
</dbReference>
<dbReference type="RefSeq" id="WP_201430560.1">
    <property type="nucleotide sequence ID" value="NZ_JAEQBW010000002.1"/>
</dbReference>
<gene>
    <name evidence="2" type="ORF">JKA74_07590</name>
</gene>
<dbReference type="InterPro" id="IPR029058">
    <property type="entry name" value="AB_hydrolase_fold"/>
</dbReference>
<reference evidence="2" key="1">
    <citation type="submission" date="2021-01" db="EMBL/GenBank/DDBJ databases">
        <title>Marivirga aurantiaca sp. nov., isolated from intertidal surface sediments.</title>
        <authorList>
            <person name="Zhang M."/>
        </authorList>
    </citation>
    <scope>NUCLEOTIDE SEQUENCE</scope>
    <source>
        <strain evidence="2">S37H4</strain>
    </source>
</reference>
<keyword evidence="3" id="KW-1185">Reference proteome</keyword>
<evidence type="ECO:0000259" key="1">
    <source>
        <dbReference type="Pfam" id="PF12697"/>
    </source>
</evidence>
<dbReference type="PANTHER" id="PTHR37017">
    <property type="entry name" value="AB HYDROLASE-1 DOMAIN-CONTAINING PROTEIN-RELATED"/>
    <property type="match status" value="1"/>
</dbReference>
<dbReference type="PANTHER" id="PTHR37017:SF11">
    <property type="entry name" value="ESTERASE_LIPASE_THIOESTERASE DOMAIN-CONTAINING PROTEIN"/>
    <property type="match status" value="1"/>
</dbReference>
<dbReference type="Gene3D" id="3.40.50.1820">
    <property type="entry name" value="alpha/beta hydrolase"/>
    <property type="match status" value="1"/>
</dbReference>
<sequence>MKQYEDMKKNGVLLIHGAGLGSFIWDELIPLLNLPALAVDFPNRKKGDKVNLQLSFKHYSDAVIQQVEQWNIESFVIVAHSVGGCVGLKVAEHFGKRVIGFVGISSVIPSDGNSFISCLPFPQKVIMPVILKIAGTKPPKKAIEIGLCHDLTDMQCQSIMENFTPESKALFKEKCKAEIPNVKKLYIKLLNDQEFPTSMQEKMAENMNTQNIATIESGHLPMLSHTNELAKILNDFC</sequence>
<keyword evidence="2" id="KW-0378">Hydrolase</keyword>
<dbReference type="InterPro" id="IPR052897">
    <property type="entry name" value="Sec-Metab_Biosynth_Hydrolase"/>
</dbReference>
<dbReference type="EMBL" id="JAEQBW010000002">
    <property type="protein sequence ID" value="MBK6264895.1"/>
    <property type="molecule type" value="Genomic_DNA"/>
</dbReference>
<dbReference type="Pfam" id="PF12697">
    <property type="entry name" value="Abhydrolase_6"/>
    <property type="match status" value="1"/>
</dbReference>